<dbReference type="OrthoDB" id="287611at2"/>
<name>A0A432MHH2_9BACT</name>
<dbReference type="RefSeq" id="WP_126726516.1">
    <property type="nucleotide sequence ID" value="NZ_RYZH01000032.1"/>
</dbReference>
<gene>
    <name evidence="1" type="ORF">TsocGM_16240</name>
</gene>
<dbReference type="AlphaFoldDB" id="A0A432MHH2"/>
<organism evidence="1 2">
    <name type="scientific">Tautonia sociabilis</name>
    <dbReference type="NCBI Taxonomy" id="2080755"/>
    <lineage>
        <taxon>Bacteria</taxon>
        <taxon>Pseudomonadati</taxon>
        <taxon>Planctomycetota</taxon>
        <taxon>Planctomycetia</taxon>
        <taxon>Isosphaerales</taxon>
        <taxon>Isosphaeraceae</taxon>
        <taxon>Tautonia</taxon>
    </lineage>
</organism>
<accession>A0A432MHH2</accession>
<dbReference type="Proteomes" id="UP000280296">
    <property type="component" value="Unassembled WGS sequence"/>
</dbReference>
<reference evidence="1 2" key="1">
    <citation type="submission" date="2018-12" db="EMBL/GenBank/DDBJ databases">
        <authorList>
            <person name="Toschakov S.V."/>
        </authorList>
    </citation>
    <scope>NUCLEOTIDE SEQUENCE [LARGE SCALE GENOMIC DNA]</scope>
    <source>
        <strain evidence="1 2">GM2012</strain>
    </source>
</reference>
<evidence type="ECO:0000313" key="2">
    <source>
        <dbReference type="Proteomes" id="UP000280296"/>
    </source>
</evidence>
<protein>
    <recommendedName>
        <fullName evidence="3">DUF4259 domain-containing protein</fullName>
    </recommendedName>
</protein>
<comment type="caution">
    <text evidence="1">The sequence shown here is derived from an EMBL/GenBank/DDBJ whole genome shotgun (WGS) entry which is preliminary data.</text>
</comment>
<reference evidence="1 2" key="2">
    <citation type="submission" date="2019-01" db="EMBL/GenBank/DDBJ databases">
        <title>Tautonia sociabilis, a novel thermotolerant planctomycete of Isosphaeraceae family, isolated from a 4000 m deep subterranean habitat.</title>
        <authorList>
            <person name="Kovaleva O.L."/>
            <person name="Elcheninov A.G."/>
            <person name="Van Heerden E."/>
            <person name="Toshchakov S.V."/>
            <person name="Novikov A."/>
            <person name="Bonch-Osmolovskaya E.A."/>
            <person name="Kublanov I.V."/>
        </authorList>
    </citation>
    <scope>NUCLEOTIDE SEQUENCE [LARGE SCALE GENOMIC DNA]</scope>
    <source>
        <strain evidence="1 2">GM2012</strain>
    </source>
</reference>
<proteinExistence type="predicted"/>
<keyword evidence="2" id="KW-1185">Reference proteome</keyword>
<dbReference type="EMBL" id="RYZH01000032">
    <property type="protein sequence ID" value="RUL86281.1"/>
    <property type="molecule type" value="Genomic_DNA"/>
</dbReference>
<evidence type="ECO:0008006" key="3">
    <source>
        <dbReference type="Google" id="ProtNLM"/>
    </source>
</evidence>
<sequence>MGHWGVRSYEVDEANDALDLAFERVHGRRYDELMSDRNPTPVEQIHRQLADARTLAAALDALRDDHGDDLDSWDDVARLALCGVVVLHAELGVPVPDDLRDRAASWLEAEELDWDPQPKRDARRRREIELLRRPCPDSP</sequence>
<evidence type="ECO:0000313" key="1">
    <source>
        <dbReference type="EMBL" id="RUL86281.1"/>
    </source>
</evidence>